<name>A0A6V7NSJ1_ANACO</name>
<evidence type="ECO:0000256" key="1">
    <source>
        <dbReference type="SAM" id="MobiDB-lite"/>
    </source>
</evidence>
<reference evidence="2" key="1">
    <citation type="submission" date="2020-07" db="EMBL/GenBank/DDBJ databases">
        <authorList>
            <person name="Lin J."/>
        </authorList>
    </citation>
    <scope>NUCLEOTIDE SEQUENCE</scope>
</reference>
<sequence>MTLDPVAGSPLSTLSHRAPSLLPRGPLSLRPPLPVRSKAGSAPPVAFQQAFLHPYTHSTWIEPFPFSPPHLTSPSSISPPAGSSLSTYPPVSHLALFASARRHPWFLQIQWVCDSPGAIQGRIYTAGGFPAAFLATLTSPSSLCPAAGFALSSFPHRAPSLLHPVPLSLPLSPVSPRR</sequence>
<organism evidence="2">
    <name type="scientific">Ananas comosus var. bracteatus</name>
    <name type="common">red pineapple</name>
    <dbReference type="NCBI Taxonomy" id="296719"/>
    <lineage>
        <taxon>Eukaryota</taxon>
        <taxon>Viridiplantae</taxon>
        <taxon>Streptophyta</taxon>
        <taxon>Embryophyta</taxon>
        <taxon>Tracheophyta</taxon>
        <taxon>Spermatophyta</taxon>
        <taxon>Magnoliopsida</taxon>
        <taxon>Liliopsida</taxon>
        <taxon>Poales</taxon>
        <taxon>Bromeliaceae</taxon>
        <taxon>Bromelioideae</taxon>
        <taxon>Ananas</taxon>
    </lineage>
</organism>
<dbReference type="EMBL" id="LR862141">
    <property type="protein sequence ID" value="CAD1821535.1"/>
    <property type="molecule type" value="Genomic_DNA"/>
</dbReference>
<gene>
    <name evidence="2" type="ORF">CB5_LOCUS4746</name>
</gene>
<accession>A0A6V7NSJ1</accession>
<feature type="region of interest" description="Disordered" evidence="1">
    <location>
        <begin position="1"/>
        <end position="25"/>
    </location>
</feature>
<proteinExistence type="predicted"/>
<dbReference type="AlphaFoldDB" id="A0A6V7NSJ1"/>
<evidence type="ECO:0000313" key="2">
    <source>
        <dbReference type="EMBL" id="CAD1821535.1"/>
    </source>
</evidence>
<protein>
    <submittedName>
        <fullName evidence="2">Uncharacterized protein</fullName>
    </submittedName>
</protein>